<dbReference type="KEGG" id="saca:FFV09_17080"/>
<dbReference type="RefSeq" id="WP_141448943.1">
    <property type="nucleotide sequence ID" value="NZ_CP041217.1"/>
</dbReference>
<name>A0A4Y6V1B6_SACBS</name>
<feature type="chain" id="PRO_5021301750" description="Glutamine amidotransferase domain-containing protein" evidence="2">
    <location>
        <begin position="34"/>
        <end position="804"/>
    </location>
</feature>
<dbReference type="Gene3D" id="3.40.50.880">
    <property type="match status" value="1"/>
</dbReference>
<evidence type="ECO:0000313" key="3">
    <source>
        <dbReference type="EMBL" id="QDH22401.1"/>
    </source>
</evidence>
<feature type="transmembrane region" description="Helical" evidence="1">
    <location>
        <begin position="404"/>
        <end position="425"/>
    </location>
</feature>
<feature type="signal peptide" evidence="2">
    <location>
        <begin position="1"/>
        <end position="33"/>
    </location>
</feature>
<keyword evidence="1" id="KW-1133">Transmembrane helix</keyword>
<evidence type="ECO:0000256" key="1">
    <source>
        <dbReference type="SAM" id="Phobius"/>
    </source>
</evidence>
<organism evidence="3 4">
    <name type="scientific">Saccharibacillus brassicae</name>
    <dbReference type="NCBI Taxonomy" id="2583377"/>
    <lineage>
        <taxon>Bacteria</taxon>
        <taxon>Bacillati</taxon>
        <taxon>Bacillota</taxon>
        <taxon>Bacilli</taxon>
        <taxon>Bacillales</taxon>
        <taxon>Paenibacillaceae</taxon>
        <taxon>Saccharibacillus</taxon>
    </lineage>
</organism>
<dbReference type="SUPFAM" id="SSF52317">
    <property type="entry name" value="Class I glutamine amidotransferase-like"/>
    <property type="match status" value="1"/>
</dbReference>
<dbReference type="Proteomes" id="UP000316968">
    <property type="component" value="Chromosome"/>
</dbReference>
<evidence type="ECO:0000256" key="2">
    <source>
        <dbReference type="SAM" id="SignalP"/>
    </source>
</evidence>
<dbReference type="InterPro" id="IPR029062">
    <property type="entry name" value="Class_I_gatase-like"/>
</dbReference>
<dbReference type="EMBL" id="CP041217">
    <property type="protein sequence ID" value="QDH22401.1"/>
    <property type="molecule type" value="Genomic_DNA"/>
</dbReference>
<protein>
    <recommendedName>
        <fullName evidence="5">Glutamine amidotransferase domain-containing protein</fullName>
    </recommendedName>
</protein>
<dbReference type="OrthoDB" id="137965at2"/>
<sequence length="804" mass="84868">MLERKKSTVLRGLTLLLPLLLIAALLPAWPAGAATASGGLQVATEFGYGGKINDGRWNPLRVTLTSAEDLTGDLVVQVTPQNGMGESTYVRRVELPAGTAKEVVFAIPGGSYSRNTSLLRFYPGSVETGESLPFREGRAYLSGSSQYGGIVGVLASDPDTMNFLSLQQAGGQAISLVPLEADDIGDNPILLDGLDVLVLNDFAADTLSAEQSDAIRSWVERGGSLVFGGGAGYAKTSAGFEDLSPVEASGGTSSVSAAPLVPGGDGKPLASGTALTVANAAAKPDAQVRYGEEERPLIASMPVQAGEVWYAGYDLSLAPLSSWAGSSPLWGKLLRADLNTQTASGVSAAVPAFSSDYYNLSGTLDYFPSLSMPKLSGLVWMLLIYLVVVAPLLYLVLRKFDKREWAWVFIPLVAVVSSGAIYLAGSSDKTNEIAHTLSFVTLDGEGEGVRRSATALFVPSKGDYTVNFPAGTQLGLMGGGDNWMGGNTGEVSGKLGNFVREEPEGSQLRLGDMSYWSVAKFTVEEPASAETGKLNAKLAIDDKGAISGSVINETPRRMDDMGLVAGGQLYKIGTLEPGAEASLGQATQLSSGYYDLGSYLFAYPASGSDEFVRQRSLAQNIPVNSAVNRGGMEEAFLVAFSEDSENKLDVGSKKVANDRLSMYTQPVSIDVVQNGAFNLPYGYVGGSVVHTNTTQVSDDGMGRVSASPGSMTLGYTLPDLPGAAYKALDIRLPDGRPQTFSVELRNEAENRWQAIEWKSGAVSASFKNAGDYVSGDNQIQIRIRVNEWTTMALPEIKLTGAVQP</sequence>
<keyword evidence="4" id="KW-1185">Reference proteome</keyword>
<keyword evidence="1" id="KW-0472">Membrane</keyword>
<proteinExistence type="predicted"/>
<evidence type="ECO:0000313" key="4">
    <source>
        <dbReference type="Proteomes" id="UP000316968"/>
    </source>
</evidence>
<evidence type="ECO:0008006" key="5">
    <source>
        <dbReference type="Google" id="ProtNLM"/>
    </source>
</evidence>
<dbReference type="AlphaFoldDB" id="A0A4Y6V1B6"/>
<gene>
    <name evidence="3" type="ORF">FFV09_17080</name>
</gene>
<feature type="transmembrane region" description="Helical" evidence="1">
    <location>
        <begin position="377"/>
        <end position="397"/>
    </location>
</feature>
<keyword evidence="1" id="KW-0812">Transmembrane</keyword>
<reference evidence="3 4" key="1">
    <citation type="submission" date="2019-06" db="EMBL/GenBank/DDBJ databases">
        <title>Saccharibacillus brassicae sp. nov., an endophytic bacterium isolated from Chinese cabbage seeds (Brassica pekinensis).</title>
        <authorList>
            <person name="Jiang L."/>
            <person name="Lee J."/>
            <person name="Kim S.W."/>
        </authorList>
    </citation>
    <scope>NUCLEOTIDE SEQUENCE [LARGE SCALE GENOMIC DNA]</scope>
    <source>
        <strain evidence="4">KCTC 43072 / ATSA2</strain>
    </source>
</reference>
<keyword evidence="2" id="KW-0732">Signal</keyword>
<accession>A0A4Y6V1B6</accession>